<keyword evidence="5" id="KW-0067">ATP-binding</keyword>
<dbReference type="Pfam" id="PF06414">
    <property type="entry name" value="Zeta_toxin"/>
    <property type="match status" value="1"/>
</dbReference>
<dbReference type="EC" id="2.7.1.176" evidence="2"/>
<gene>
    <name evidence="9" type="ORF">LB941_06775</name>
</gene>
<evidence type="ECO:0000313" key="10">
    <source>
        <dbReference type="Proteomes" id="UP001139006"/>
    </source>
</evidence>
<dbReference type="InterPro" id="IPR010488">
    <property type="entry name" value="Zeta_toxin_domain"/>
</dbReference>
<keyword evidence="3" id="KW-1277">Toxin-antitoxin system</keyword>
<feature type="domain" description="Zeta toxin" evidence="8">
    <location>
        <begin position="4"/>
        <end position="129"/>
    </location>
</feature>
<comment type="caution">
    <text evidence="9">The sequence shown here is derived from an EMBL/GenBank/DDBJ whole genome shotgun (WGS) entry which is preliminary data.</text>
</comment>
<dbReference type="GO" id="GO:0016301">
    <property type="term" value="F:kinase activity"/>
    <property type="evidence" value="ECO:0007669"/>
    <property type="project" value="InterPro"/>
</dbReference>
<evidence type="ECO:0000313" key="9">
    <source>
        <dbReference type="EMBL" id="MCP0887037.1"/>
    </source>
</evidence>
<dbReference type="EMBL" id="JAIULA010000011">
    <property type="protein sequence ID" value="MCP0887037.1"/>
    <property type="molecule type" value="Genomic_DNA"/>
</dbReference>
<proteinExistence type="inferred from homology"/>
<dbReference type="AlphaFoldDB" id="A0A9X2JLI1"/>
<name>A0A9X2JLI1_9LACO</name>
<organism evidence="9 10">
    <name type="scientific">Ligilactobacillus ubinensis</name>
    <dbReference type="NCBI Taxonomy" id="2876789"/>
    <lineage>
        <taxon>Bacteria</taxon>
        <taxon>Bacillati</taxon>
        <taxon>Bacillota</taxon>
        <taxon>Bacilli</taxon>
        <taxon>Lactobacillales</taxon>
        <taxon>Lactobacillaceae</taxon>
        <taxon>Ligilactobacillus</taxon>
    </lineage>
</organism>
<dbReference type="InterPro" id="IPR027417">
    <property type="entry name" value="P-loop_NTPase"/>
</dbReference>
<dbReference type="Gene3D" id="3.40.50.300">
    <property type="entry name" value="P-loop containing nucleotide triphosphate hydrolases"/>
    <property type="match status" value="1"/>
</dbReference>
<evidence type="ECO:0000256" key="7">
    <source>
        <dbReference type="ARBA" id="ARBA00048178"/>
    </source>
</evidence>
<evidence type="ECO:0000256" key="3">
    <source>
        <dbReference type="ARBA" id="ARBA00022649"/>
    </source>
</evidence>
<dbReference type="SUPFAM" id="SSF52540">
    <property type="entry name" value="P-loop containing nucleoside triphosphate hydrolases"/>
    <property type="match status" value="1"/>
</dbReference>
<sequence>MEPKKTLILLAGAPGTGKSYTGQIIRQAFPSLMYTPLDMFKEHIYDEIGFDNLSQKSILDEEARQRFYQAIDLMMGYGKQILGDYPFSYKQKPYLEKIANKNNYQVITIRLEAPVEILYQRQRNRDQEEQRHLGHLMNHYHRDDVITSDVELDGMPTMEVFKKRMKERKYSNFSLGKLLRIDVSDYSQINYLQLIRSIEKIAGISAN</sequence>
<reference evidence="9 10" key="1">
    <citation type="journal article" date="2023" name="Int. J. Syst. Evol. Microbiol.">
        <title>Ligilactobacillus ubinensis sp. nov., a novel species isolated from the wild ferment of a durian fruit (Durio zibethinus).</title>
        <authorList>
            <person name="Heng Y.C."/>
            <person name="Menon N."/>
            <person name="Chen B."/>
            <person name="Loo B.Z.L."/>
            <person name="Wong G.W.J."/>
            <person name="Lim A.C.H."/>
            <person name="Silvaraju S."/>
            <person name="Kittelmann S."/>
        </authorList>
    </citation>
    <scope>NUCLEOTIDE SEQUENCE [LARGE SCALE GENOMIC DNA]</scope>
    <source>
        <strain evidence="9 10">WILCCON 0076</strain>
    </source>
</reference>
<dbReference type="RefSeq" id="WP_253360559.1">
    <property type="nucleotide sequence ID" value="NZ_JAIULA010000011.1"/>
</dbReference>
<keyword evidence="4" id="KW-0547">Nucleotide-binding</keyword>
<comment type="catalytic activity">
    <reaction evidence="7">
        <text>UDP-N-acetyl-alpha-D-glucosamine + ATP = UDP-N-acetyl-alpha-D-glucosamine 3'-phosphate + ADP + H(+)</text>
        <dbReference type="Rhea" id="RHEA:32671"/>
        <dbReference type="ChEBI" id="CHEBI:15378"/>
        <dbReference type="ChEBI" id="CHEBI:30616"/>
        <dbReference type="ChEBI" id="CHEBI:57705"/>
        <dbReference type="ChEBI" id="CHEBI:64353"/>
        <dbReference type="ChEBI" id="CHEBI:456216"/>
        <dbReference type="EC" id="2.7.1.176"/>
    </reaction>
</comment>
<keyword evidence="10" id="KW-1185">Reference proteome</keyword>
<accession>A0A9X2JLI1</accession>
<evidence type="ECO:0000256" key="2">
    <source>
        <dbReference type="ARBA" id="ARBA00011963"/>
    </source>
</evidence>
<dbReference type="Proteomes" id="UP001139006">
    <property type="component" value="Unassembled WGS sequence"/>
</dbReference>
<evidence type="ECO:0000259" key="8">
    <source>
        <dbReference type="Pfam" id="PF06414"/>
    </source>
</evidence>
<evidence type="ECO:0000256" key="5">
    <source>
        <dbReference type="ARBA" id="ARBA00022840"/>
    </source>
</evidence>
<protein>
    <recommendedName>
        <fullName evidence="6">UDP-N-acetylglucosamine kinase</fullName>
        <ecNumber evidence="2">2.7.1.176</ecNumber>
    </recommendedName>
    <alternativeName>
        <fullName evidence="6">UDP-N-acetylglucosamine kinase</fullName>
    </alternativeName>
</protein>
<evidence type="ECO:0000256" key="1">
    <source>
        <dbReference type="ARBA" id="ARBA00009104"/>
    </source>
</evidence>
<dbReference type="GO" id="GO:0005524">
    <property type="term" value="F:ATP binding"/>
    <property type="evidence" value="ECO:0007669"/>
    <property type="project" value="UniProtKB-KW"/>
</dbReference>
<evidence type="ECO:0000256" key="4">
    <source>
        <dbReference type="ARBA" id="ARBA00022741"/>
    </source>
</evidence>
<comment type="similarity">
    <text evidence="1">Belongs to the zeta toxin family.</text>
</comment>
<evidence type="ECO:0000256" key="6">
    <source>
        <dbReference type="ARBA" id="ARBA00032897"/>
    </source>
</evidence>